<dbReference type="AlphaFoldDB" id="A0A0E9QRV5"/>
<name>A0A0E9QRV5_ANGAN</name>
<proteinExistence type="predicted"/>
<accession>A0A0E9QRV5</accession>
<reference evidence="1" key="2">
    <citation type="journal article" date="2015" name="Fish Shellfish Immunol.">
        <title>Early steps in the European eel (Anguilla anguilla)-Vibrio vulnificus interaction in the gills: Role of the RtxA13 toxin.</title>
        <authorList>
            <person name="Callol A."/>
            <person name="Pajuelo D."/>
            <person name="Ebbesson L."/>
            <person name="Teles M."/>
            <person name="MacKenzie S."/>
            <person name="Amaro C."/>
        </authorList>
    </citation>
    <scope>NUCLEOTIDE SEQUENCE</scope>
</reference>
<reference evidence="1" key="1">
    <citation type="submission" date="2014-11" db="EMBL/GenBank/DDBJ databases">
        <authorList>
            <person name="Amaro Gonzalez C."/>
        </authorList>
    </citation>
    <scope>NUCLEOTIDE SEQUENCE</scope>
</reference>
<protein>
    <submittedName>
        <fullName evidence="1">Uncharacterized protein</fullName>
    </submittedName>
</protein>
<sequence>MLSWAIYKLYSRSWQNRSTS</sequence>
<evidence type="ECO:0000313" key="1">
    <source>
        <dbReference type="EMBL" id="JAH19569.1"/>
    </source>
</evidence>
<organism evidence="1">
    <name type="scientific">Anguilla anguilla</name>
    <name type="common">European freshwater eel</name>
    <name type="synonym">Muraena anguilla</name>
    <dbReference type="NCBI Taxonomy" id="7936"/>
    <lineage>
        <taxon>Eukaryota</taxon>
        <taxon>Metazoa</taxon>
        <taxon>Chordata</taxon>
        <taxon>Craniata</taxon>
        <taxon>Vertebrata</taxon>
        <taxon>Euteleostomi</taxon>
        <taxon>Actinopterygii</taxon>
        <taxon>Neopterygii</taxon>
        <taxon>Teleostei</taxon>
        <taxon>Anguilliformes</taxon>
        <taxon>Anguillidae</taxon>
        <taxon>Anguilla</taxon>
    </lineage>
</organism>
<dbReference type="EMBL" id="GBXM01089008">
    <property type="protein sequence ID" value="JAH19569.1"/>
    <property type="molecule type" value="Transcribed_RNA"/>
</dbReference>